<dbReference type="PROSITE" id="PS00018">
    <property type="entry name" value="EF_HAND_1"/>
    <property type="match status" value="1"/>
</dbReference>
<name>A0A0G0IP81_9BACT</name>
<dbReference type="EMBL" id="LBSV01000004">
    <property type="protein sequence ID" value="KKQ25989.1"/>
    <property type="molecule type" value="Genomic_DNA"/>
</dbReference>
<dbReference type="AlphaFoldDB" id="A0A0G0IP81"/>
<dbReference type="InterPro" id="IPR018247">
    <property type="entry name" value="EF_Hand_1_Ca_BS"/>
</dbReference>
<dbReference type="SUPFAM" id="SSF63446">
    <property type="entry name" value="Type I dockerin domain"/>
    <property type="match status" value="1"/>
</dbReference>
<sequence length="335" mass="35458">MRKERSNIKFKLFRTLFVFIVLAGVIVFIKPLKVSAQTPTGLKDYNPFPTSPPEPEPTTIKDENVVCGTDYHKCDNVPCNSTGGAYGSAACCYPKGTACPGEENNYGGGGGGNLPGSGGWQAGSGTASPSGTTSGTGTEVNVRCKCSGDFNACGNYFGLTNNQYKECKRDILGRDRCNYKVGTSLYLVQSCTGAPTVTPGGTGTTPAPTVNPNCKCSGSRLDGILGTNNQQGSSCSKECSFDRYGDVTYASQIGCTLDNNIFQSSPTADDKQKWCQASKRTKGDADGNGTVNFLDYFYFVSVKSGAKIPTSVNPDFSGDDKIDDSDRAIIIKSLK</sequence>
<gene>
    <name evidence="3" type="ORF">US40_C0004G0024</name>
</gene>
<accession>A0A0G0IP81</accession>
<dbReference type="InterPro" id="IPR036439">
    <property type="entry name" value="Dockerin_dom_sf"/>
</dbReference>
<evidence type="ECO:0008006" key="5">
    <source>
        <dbReference type="Google" id="ProtNLM"/>
    </source>
</evidence>
<comment type="caution">
    <text evidence="3">The sequence shown here is derived from an EMBL/GenBank/DDBJ whole genome shotgun (WGS) entry which is preliminary data.</text>
</comment>
<keyword evidence="2" id="KW-0812">Transmembrane</keyword>
<evidence type="ECO:0000313" key="4">
    <source>
        <dbReference type="Proteomes" id="UP000034917"/>
    </source>
</evidence>
<feature type="transmembrane region" description="Helical" evidence="2">
    <location>
        <begin position="12"/>
        <end position="29"/>
    </location>
</feature>
<evidence type="ECO:0000256" key="1">
    <source>
        <dbReference type="SAM" id="MobiDB-lite"/>
    </source>
</evidence>
<dbReference type="Proteomes" id="UP000034917">
    <property type="component" value="Unassembled WGS sequence"/>
</dbReference>
<dbReference type="GO" id="GO:0000272">
    <property type="term" value="P:polysaccharide catabolic process"/>
    <property type="evidence" value="ECO:0007669"/>
    <property type="project" value="InterPro"/>
</dbReference>
<feature type="region of interest" description="Disordered" evidence="1">
    <location>
        <begin position="117"/>
        <end position="136"/>
    </location>
</feature>
<evidence type="ECO:0000256" key="2">
    <source>
        <dbReference type="SAM" id="Phobius"/>
    </source>
</evidence>
<feature type="compositionally biased region" description="Low complexity" evidence="1">
    <location>
        <begin position="123"/>
        <end position="136"/>
    </location>
</feature>
<reference evidence="3 4" key="1">
    <citation type="journal article" date="2015" name="Nature">
        <title>rRNA introns, odd ribosomes, and small enigmatic genomes across a large radiation of phyla.</title>
        <authorList>
            <person name="Brown C.T."/>
            <person name="Hug L.A."/>
            <person name="Thomas B.C."/>
            <person name="Sharon I."/>
            <person name="Castelle C.J."/>
            <person name="Singh A."/>
            <person name="Wilkins M.J."/>
            <person name="Williams K.H."/>
            <person name="Banfield J.F."/>
        </authorList>
    </citation>
    <scope>NUCLEOTIDE SEQUENCE [LARGE SCALE GENOMIC DNA]</scope>
</reference>
<protein>
    <recommendedName>
        <fullName evidence="5">Dockerin domain-containing protein</fullName>
    </recommendedName>
</protein>
<evidence type="ECO:0000313" key="3">
    <source>
        <dbReference type="EMBL" id="KKQ25989.1"/>
    </source>
</evidence>
<keyword evidence="2" id="KW-1133">Transmembrane helix</keyword>
<proteinExistence type="predicted"/>
<keyword evidence="2" id="KW-0472">Membrane</keyword>
<organism evidence="3 4">
    <name type="scientific">Candidatus Roizmanbacteria bacterium GW2011_GWC2_37_13</name>
    <dbReference type="NCBI Taxonomy" id="1618486"/>
    <lineage>
        <taxon>Bacteria</taxon>
        <taxon>Candidatus Roizmaniibacteriota</taxon>
    </lineage>
</organism>